<reference evidence="4 5" key="1">
    <citation type="journal article" date="2016" name="Proc. Natl. Acad. Sci. U.S.A.">
        <title>Comparative genomics of biotechnologically important yeasts.</title>
        <authorList>
            <person name="Riley R."/>
            <person name="Haridas S."/>
            <person name="Wolfe K.H."/>
            <person name="Lopes M.R."/>
            <person name="Hittinger C.T."/>
            <person name="Goeker M."/>
            <person name="Salamov A.A."/>
            <person name="Wisecaver J.H."/>
            <person name="Long T.M."/>
            <person name="Calvey C.H."/>
            <person name="Aerts A.L."/>
            <person name="Barry K.W."/>
            <person name="Choi C."/>
            <person name="Clum A."/>
            <person name="Coughlan A.Y."/>
            <person name="Deshpande S."/>
            <person name="Douglass A.P."/>
            <person name="Hanson S.J."/>
            <person name="Klenk H.-P."/>
            <person name="LaButti K.M."/>
            <person name="Lapidus A."/>
            <person name="Lindquist E.A."/>
            <person name="Lipzen A.M."/>
            <person name="Meier-Kolthoff J.P."/>
            <person name="Ohm R.A."/>
            <person name="Otillar R.P."/>
            <person name="Pangilinan J.L."/>
            <person name="Peng Y."/>
            <person name="Rokas A."/>
            <person name="Rosa C.A."/>
            <person name="Scheuner C."/>
            <person name="Sibirny A.A."/>
            <person name="Slot J.C."/>
            <person name="Stielow J.B."/>
            <person name="Sun H."/>
            <person name="Kurtzman C.P."/>
            <person name="Blackwell M."/>
            <person name="Grigoriev I.V."/>
            <person name="Jeffries T.W."/>
        </authorList>
    </citation>
    <scope>NUCLEOTIDE SEQUENCE [LARGE SCALE GENOMIC DNA]</scope>
    <source>
        <strain evidence="4 5">DSM 6958</strain>
    </source>
</reference>
<dbReference type="GO" id="GO:0005634">
    <property type="term" value="C:nucleus"/>
    <property type="evidence" value="ECO:0007669"/>
    <property type="project" value="TreeGrafter"/>
</dbReference>
<organism evidence="4 5">
    <name type="scientific">Nadsonia fulvescens var. elongata DSM 6958</name>
    <dbReference type="NCBI Taxonomy" id="857566"/>
    <lineage>
        <taxon>Eukaryota</taxon>
        <taxon>Fungi</taxon>
        <taxon>Dikarya</taxon>
        <taxon>Ascomycota</taxon>
        <taxon>Saccharomycotina</taxon>
        <taxon>Dipodascomycetes</taxon>
        <taxon>Dipodascales</taxon>
        <taxon>Dipodascales incertae sedis</taxon>
        <taxon>Nadsonia</taxon>
    </lineage>
</organism>
<dbReference type="PANTHER" id="PTHR45639">
    <property type="entry name" value="HSC70CB, ISOFORM G-RELATED"/>
    <property type="match status" value="1"/>
</dbReference>
<sequence>MSVPFGLDFGNSTSVIGVARNRGIDVIVNEVSNRSTPSLVAFGNKNRFIGETAKSQEISNIKNTVGSLKRIIGTAFGSAEMEVEKKFANTPLINVDGQVGVKVKYLGEQTEFSATQLVAMYLNKIKSTTMTEVKGNVSDIVIAVPAWYSDVQRRAMADAAVIAGLNPVRIVNDTTAAAVGYGVFKTDLPEDKPKVVAFVDVGHSTYTVSIGSFKKGELKILGTATDKNFGGRDFDYAITEHFANIFNDKYKIDIRTNAKAYSRVLAAAEKLKKVLSANTVAPINIESVMEDVDVSSSMKREELEEYVQPLLNRLHVPIEAALKSAGITAAELDTVEVIGGSSRIPSIKDKLAEIFDKPLSFTLNQDEAIARGAAFICAIHSPTLRVRPFKFEDINLHSVTYKWDAIADEDISELEVFPKNGFFPSTKIITLFRSEDFELEAQYTTLEGLPEGTKSFVGRWAVKGVKPLDNGEPIACKLKLRNDPSGFYTIEEAYTSEEVEFQEPIEDNSETKEGEEKEIQYRTVKKWVKRDDLTLVNTHNGLEESILTSYTEKEAQMTVEDKLVKDTEDRKNALEEYIYEIRAKIEEEYSSFASEAEKERLSTMLMNAEDWLYDAGEDASKAQYIAKTEELQSLGNLIRGRYLSKVEEERQAKLAKHEAEQQRKLAEIMAANKAAREAKANKDAMDVE</sequence>
<dbReference type="FunFam" id="3.90.640.10:FF:000004">
    <property type="entry name" value="Heat shock 70 kDa protein 4"/>
    <property type="match status" value="1"/>
</dbReference>
<comment type="similarity">
    <text evidence="1">Belongs to the heat shock protein 70 family.</text>
</comment>
<evidence type="ECO:0000256" key="2">
    <source>
        <dbReference type="ARBA" id="ARBA00022741"/>
    </source>
</evidence>
<dbReference type="FunFam" id="1.20.1270.10:FF:000002">
    <property type="entry name" value="Heat shock 70 kDa protein 4"/>
    <property type="match status" value="1"/>
</dbReference>
<dbReference type="Proteomes" id="UP000095009">
    <property type="component" value="Unassembled WGS sequence"/>
</dbReference>
<protein>
    <submittedName>
        <fullName evidence="4">Heat shock protein-like protein SSE1</fullName>
    </submittedName>
</protein>
<dbReference type="SUPFAM" id="SSF53067">
    <property type="entry name" value="Actin-like ATPase domain"/>
    <property type="match status" value="2"/>
</dbReference>
<dbReference type="Gene3D" id="1.20.1270.10">
    <property type="match status" value="1"/>
</dbReference>
<gene>
    <name evidence="4" type="ORF">NADFUDRAFT_82850</name>
</gene>
<dbReference type="InterPro" id="IPR029048">
    <property type="entry name" value="HSP70_C_sf"/>
</dbReference>
<keyword evidence="3" id="KW-0067">ATP-binding</keyword>
<keyword evidence="4" id="KW-0346">Stress response</keyword>
<evidence type="ECO:0000313" key="5">
    <source>
        <dbReference type="Proteomes" id="UP000095009"/>
    </source>
</evidence>
<dbReference type="STRING" id="857566.A0A1E3PKS6"/>
<dbReference type="InterPro" id="IPR043129">
    <property type="entry name" value="ATPase_NBD"/>
</dbReference>
<dbReference type="FunFam" id="3.30.30.30:FF:000002">
    <property type="entry name" value="Heat shock 70 kDa protein 4"/>
    <property type="match status" value="1"/>
</dbReference>
<dbReference type="Pfam" id="PF00012">
    <property type="entry name" value="HSP70"/>
    <property type="match status" value="1"/>
</dbReference>
<dbReference type="InterPro" id="IPR013126">
    <property type="entry name" value="Hsp_70_fam"/>
</dbReference>
<dbReference type="PANTHER" id="PTHR45639:SF4">
    <property type="entry name" value="HSC70CB, ISOFORM G"/>
    <property type="match status" value="1"/>
</dbReference>
<dbReference type="Gene3D" id="3.30.420.40">
    <property type="match status" value="2"/>
</dbReference>
<dbReference type="FunFam" id="3.30.420.40:FF:000171">
    <property type="entry name" value="Heat shock 70 kDa protein 4"/>
    <property type="match status" value="2"/>
</dbReference>
<dbReference type="SUPFAM" id="SSF100934">
    <property type="entry name" value="Heat shock protein 70kD (HSP70), C-terminal subdomain"/>
    <property type="match status" value="1"/>
</dbReference>
<dbReference type="SUPFAM" id="SSF100920">
    <property type="entry name" value="Heat shock protein 70kD (HSP70), peptide-binding domain"/>
    <property type="match status" value="1"/>
</dbReference>
<evidence type="ECO:0000313" key="4">
    <source>
        <dbReference type="EMBL" id="ODQ65928.1"/>
    </source>
</evidence>
<dbReference type="GO" id="GO:0005524">
    <property type="term" value="F:ATP binding"/>
    <property type="evidence" value="ECO:0007669"/>
    <property type="project" value="UniProtKB-KW"/>
</dbReference>
<keyword evidence="2" id="KW-0547">Nucleotide-binding</keyword>
<dbReference type="InterPro" id="IPR018181">
    <property type="entry name" value="Heat_shock_70_CS"/>
</dbReference>
<dbReference type="Gene3D" id="2.60.34.10">
    <property type="entry name" value="Substrate Binding Domain Of DNAk, Chain A, domain 1"/>
    <property type="match status" value="1"/>
</dbReference>
<dbReference type="GO" id="GO:0005829">
    <property type="term" value="C:cytosol"/>
    <property type="evidence" value="ECO:0007669"/>
    <property type="project" value="TreeGrafter"/>
</dbReference>
<dbReference type="GO" id="GO:0140662">
    <property type="term" value="F:ATP-dependent protein folding chaperone"/>
    <property type="evidence" value="ECO:0007669"/>
    <property type="project" value="InterPro"/>
</dbReference>
<proteinExistence type="inferred from homology"/>
<dbReference type="Gene3D" id="3.90.640.10">
    <property type="entry name" value="Actin, Chain A, domain 4"/>
    <property type="match status" value="1"/>
</dbReference>
<dbReference type="PRINTS" id="PR00301">
    <property type="entry name" value="HEATSHOCK70"/>
</dbReference>
<dbReference type="InterPro" id="IPR029047">
    <property type="entry name" value="HSP70_peptide-bd_sf"/>
</dbReference>
<evidence type="ECO:0000256" key="1">
    <source>
        <dbReference type="ARBA" id="ARBA00007381"/>
    </source>
</evidence>
<dbReference type="PROSITE" id="PS01036">
    <property type="entry name" value="HSP70_3"/>
    <property type="match status" value="1"/>
</dbReference>
<keyword evidence="5" id="KW-1185">Reference proteome</keyword>
<evidence type="ECO:0000256" key="3">
    <source>
        <dbReference type="ARBA" id="ARBA00022840"/>
    </source>
</evidence>
<dbReference type="EMBL" id="KV454409">
    <property type="protein sequence ID" value="ODQ65928.1"/>
    <property type="molecule type" value="Genomic_DNA"/>
</dbReference>
<name>A0A1E3PKS6_9ASCO</name>
<dbReference type="AlphaFoldDB" id="A0A1E3PKS6"/>
<dbReference type="Gene3D" id="3.30.30.30">
    <property type="match status" value="1"/>
</dbReference>
<dbReference type="OrthoDB" id="434160at2759"/>
<accession>A0A1E3PKS6</accession>